<feature type="compositionally biased region" description="Low complexity" evidence="2">
    <location>
        <begin position="42"/>
        <end position="53"/>
    </location>
</feature>
<keyword evidence="1" id="KW-0175">Coiled coil</keyword>
<dbReference type="AlphaFoldDB" id="A0AAV2MQ99"/>
<evidence type="ECO:0000256" key="2">
    <source>
        <dbReference type="SAM" id="MobiDB-lite"/>
    </source>
</evidence>
<proteinExistence type="predicted"/>
<feature type="region of interest" description="Disordered" evidence="2">
    <location>
        <begin position="38"/>
        <end position="64"/>
    </location>
</feature>
<evidence type="ECO:0000256" key="1">
    <source>
        <dbReference type="SAM" id="Coils"/>
    </source>
</evidence>
<feature type="region of interest" description="Disordered" evidence="2">
    <location>
        <begin position="1"/>
        <end position="24"/>
    </location>
</feature>
<accession>A0AAV2MQ99</accession>
<keyword evidence="4" id="KW-1185">Reference proteome</keyword>
<organism evidence="3 4">
    <name type="scientific">Knipowitschia caucasica</name>
    <name type="common">Caucasian dwarf goby</name>
    <name type="synonym">Pomatoschistus caucasicus</name>
    <dbReference type="NCBI Taxonomy" id="637954"/>
    <lineage>
        <taxon>Eukaryota</taxon>
        <taxon>Metazoa</taxon>
        <taxon>Chordata</taxon>
        <taxon>Craniata</taxon>
        <taxon>Vertebrata</taxon>
        <taxon>Euteleostomi</taxon>
        <taxon>Actinopterygii</taxon>
        <taxon>Neopterygii</taxon>
        <taxon>Teleostei</taxon>
        <taxon>Neoteleostei</taxon>
        <taxon>Acanthomorphata</taxon>
        <taxon>Gobiaria</taxon>
        <taxon>Gobiiformes</taxon>
        <taxon>Gobioidei</taxon>
        <taxon>Gobiidae</taxon>
        <taxon>Gobiinae</taxon>
        <taxon>Knipowitschia</taxon>
    </lineage>
</organism>
<dbReference type="InterPro" id="IPR004244">
    <property type="entry name" value="Transposase_22"/>
</dbReference>
<name>A0AAV2MQ99_KNICA</name>
<evidence type="ECO:0000313" key="3">
    <source>
        <dbReference type="EMBL" id="CAL1615382.1"/>
    </source>
</evidence>
<sequence>MSDVKDNKRGRDPKSKPLLPSQGVQTSFVENCNELHSFPTEDLSQLDSASDSSTPDPKRGRSEPSLYDILEEIKASRKDMTDGQAKLEKMIEENKAEIKELIKSSEFYHEQLVEIQSKVAVVEKSSLKHETKIKELEEKLNDSERYNRRWNLRLHGLKESEGENVKKMMIDICSAVAPDTGESLHLFIDVCHRVGRKMETSTRPIIIRFVSRTMRDLIWQRSKEAEILRTRRLRFSEDLTARDRAIRSALWPLIEEARKQGKRAFFVGVRGYIDGKEVKLSTDPR</sequence>
<dbReference type="Gene3D" id="3.30.70.1820">
    <property type="entry name" value="L1 transposable element, RRM domain"/>
    <property type="match status" value="1"/>
</dbReference>
<feature type="coiled-coil region" evidence="1">
    <location>
        <begin position="84"/>
        <end position="153"/>
    </location>
</feature>
<evidence type="ECO:0000313" key="4">
    <source>
        <dbReference type="Proteomes" id="UP001497482"/>
    </source>
</evidence>
<reference evidence="3 4" key="1">
    <citation type="submission" date="2024-04" db="EMBL/GenBank/DDBJ databases">
        <authorList>
            <person name="Waldvogel A.-M."/>
            <person name="Schoenle A."/>
        </authorList>
    </citation>
    <scope>NUCLEOTIDE SEQUENCE [LARGE SCALE GENOMIC DNA]</scope>
</reference>
<dbReference type="EMBL" id="OZ035831">
    <property type="protein sequence ID" value="CAL1615382.1"/>
    <property type="molecule type" value="Genomic_DNA"/>
</dbReference>
<protein>
    <submittedName>
        <fullName evidence="3">Uncharacterized protein</fullName>
    </submittedName>
</protein>
<gene>
    <name evidence="3" type="ORF">KC01_LOCUS41349</name>
</gene>
<dbReference type="Proteomes" id="UP001497482">
    <property type="component" value="Chromosome 9"/>
</dbReference>
<feature type="compositionally biased region" description="Basic and acidic residues" evidence="2">
    <location>
        <begin position="1"/>
        <end position="15"/>
    </location>
</feature>
<dbReference type="PANTHER" id="PTHR11505">
    <property type="entry name" value="L1 TRANSPOSABLE ELEMENT-RELATED"/>
    <property type="match status" value="1"/>
</dbReference>